<sequence length="422" mass="44585">MKAGKVAAVVVRSVKLFLRDKSTLFWSFAFPLMLLSFYVFLFAPGAGQGRAVSINVAVVPGSEAVAAYAEETAKYLKAPWNASLKLSVNATVWGNLSSAMNALKKGYLDAVVLVEPGSGGTLNVTVYVLRGTPDPSREELVAAYLYSFFYQVAHFEALGELSRFVNATASRVPGLAPAAAEVVERAWRAALNPGVRVVGVVPGEEGAQLRSRVVGWLTLSVVFMSFMFEGVVGGAAAVASEAKRGFLRRLLSTKLTPSEYFAGLAISWLALMAASAVPTCLLGFVAYGGSLAVKILSAEALFLLLLVLVAGLLAFSAGLLIGLFFKSPESASVVANIIVWPTMAAGGFWLPKWMLPDPLRAFAEVNPFSILFSATSEVAVFGRSISGYLLPTVAAVLLSLALFAVAAVLYARLAPRLAEEAA</sequence>
<keyword evidence="3 5" id="KW-1133">Transmembrane helix</keyword>
<feature type="transmembrane region" description="Helical" evidence="5">
    <location>
        <begin position="260"/>
        <end position="288"/>
    </location>
</feature>
<dbReference type="STRING" id="368408.Tpen_1446"/>
<dbReference type="EnsemblBacteria" id="ABL78843">
    <property type="protein sequence ID" value="ABL78843"/>
    <property type="gene ID" value="Tpen_1446"/>
</dbReference>
<dbReference type="GO" id="GO:0140359">
    <property type="term" value="F:ABC-type transporter activity"/>
    <property type="evidence" value="ECO:0007669"/>
    <property type="project" value="InterPro"/>
</dbReference>
<dbReference type="GeneID" id="4601155"/>
<feature type="transmembrane region" description="Helical" evidence="5">
    <location>
        <begin position="300"/>
        <end position="325"/>
    </location>
</feature>
<evidence type="ECO:0000313" key="8">
    <source>
        <dbReference type="Proteomes" id="UP000000641"/>
    </source>
</evidence>
<feature type="domain" description="ABC-2 type transporter transmembrane" evidence="6">
    <location>
        <begin position="21"/>
        <end position="407"/>
    </location>
</feature>
<organism evidence="7 8">
    <name type="scientific">Thermofilum pendens (strain DSM 2475 / Hrk 5)</name>
    <dbReference type="NCBI Taxonomy" id="368408"/>
    <lineage>
        <taxon>Archaea</taxon>
        <taxon>Thermoproteota</taxon>
        <taxon>Thermoprotei</taxon>
        <taxon>Thermofilales</taxon>
        <taxon>Thermofilaceae</taxon>
        <taxon>Thermofilum</taxon>
    </lineage>
</organism>
<dbReference type="HOGENOM" id="CLU_649926_0_0_2"/>
<dbReference type="KEGG" id="tpe:Tpen_1446"/>
<accession>A1S063</accession>
<evidence type="ECO:0000256" key="2">
    <source>
        <dbReference type="ARBA" id="ARBA00022692"/>
    </source>
</evidence>
<evidence type="ECO:0000256" key="1">
    <source>
        <dbReference type="ARBA" id="ARBA00004141"/>
    </source>
</evidence>
<comment type="subcellular location">
    <subcellularLocation>
        <location evidence="1">Membrane</location>
        <topology evidence="1">Multi-pass membrane protein</topology>
    </subcellularLocation>
</comment>
<evidence type="ECO:0000256" key="3">
    <source>
        <dbReference type="ARBA" id="ARBA00022989"/>
    </source>
</evidence>
<proteinExistence type="predicted"/>
<keyword evidence="8" id="KW-1185">Reference proteome</keyword>
<dbReference type="Pfam" id="PF12698">
    <property type="entry name" value="ABC2_membrane_3"/>
    <property type="match status" value="1"/>
</dbReference>
<dbReference type="EMBL" id="CP000505">
    <property type="protein sequence ID" value="ABL78843.1"/>
    <property type="molecule type" value="Genomic_DNA"/>
</dbReference>
<dbReference type="AlphaFoldDB" id="A1S063"/>
<feature type="transmembrane region" description="Helical" evidence="5">
    <location>
        <begin position="213"/>
        <end position="240"/>
    </location>
</feature>
<reference evidence="8" key="1">
    <citation type="journal article" date="2008" name="J. Bacteriol.">
        <title>Genome sequence of Thermofilum pendens reveals an exceptional loss of biosynthetic pathways without genome reduction.</title>
        <authorList>
            <person name="Anderson I."/>
            <person name="Rodriguez J."/>
            <person name="Susanti D."/>
            <person name="Porat I."/>
            <person name="Reich C."/>
            <person name="Ulrich L.E."/>
            <person name="Elkins J.G."/>
            <person name="Mavromatis K."/>
            <person name="Lykidis A."/>
            <person name="Kim E."/>
            <person name="Thompson L.S."/>
            <person name="Nolan M."/>
            <person name="Land M."/>
            <person name="Copeland A."/>
            <person name="Lapidus A."/>
            <person name="Lucas S."/>
            <person name="Detter C."/>
            <person name="Zhulin I.B."/>
            <person name="Olsen G.J."/>
            <person name="Whitman W."/>
            <person name="Mukhopadhyay B."/>
            <person name="Bristow J."/>
            <person name="Kyrpides N."/>
        </authorList>
    </citation>
    <scope>NUCLEOTIDE SEQUENCE [LARGE SCALE GENOMIC DNA]</scope>
    <source>
        <strain evidence="8">DSM 2475 / Hrk 5</strain>
    </source>
</reference>
<evidence type="ECO:0000256" key="5">
    <source>
        <dbReference type="SAM" id="Phobius"/>
    </source>
</evidence>
<feature type="transmembrane region" description="Helical" evidence="5">
    <location>
        <begin position="24"/>
        <end position="43"/>
    </location>
</feature>
<feature type="transmembrane region" description="Helical" evidence="5">
    <location>
        <begin position="388"/>
        <end position="411"/>
    </location>
</feature>
<evidence type="ECO:0000259" key="6">
    <source>
        <dbReference type="Pfam" id="PF12698"/>
    </source>
</evidence>
<dbReference type="RefSeq" id="WP_011753108.1">
    <property type="nucleotide sequence ID" value="NC_008698.1"/>
</dbReference>
<dbReference type="Proteomes" id="UP000000641">
    <property type="component" value="Chromosome"/>
</dbReference>
<evidence type="ECO:0000313" key="7">
    <source>
        <dbReference type="EMBL" id="ABL78843.1"/>
    </source>
</evidence>
<dbReference type="PANTHER" id="PTHR43027">
    <property type="entry name" value="DOXORUBICIN RESISTANCE ABC TRANSPORTER PERMEASE PROTEIN DRRC-RELATED"/>
    <property type="match status" value="1"/>
</dbReference>
<keyword evidence="2 5" id="KW-0812">Transmembrane</keyword>
<dbReference type="OrthoDB" id="147058at2157"/>
<dbReference type="PANTHER" id="PTHR43027:SF1">
    <property type="entry name" value="DOXORUBICIN RESISTANCE ABC TRANSPORTER PERMEASE PROTEIN DRRC-RELATED"/>
    <property type="match status" value="1"/>
</dbReference>
<dbReference type="InterPro" id="IPR013525">
    <property type="entry name" value="ABC2_TM"/>
</dbReference>
<gene>
    <name evidence="7" type="ordered locus">Tpen_1446</name>
</gene>
<protein>
    <submittedName>
        <fullName evidence="7">ABC-2 type transporter</fullName>
    </submittedName>
</protein>
<dbReference type="eggNOG" id="arCOG01464">
    <property type="taxonomic scope" value="Archaea"/>
</dbReference>
<feature type="transmembrane region" description="Helical" evidence="5">
    <location>
        <begin position="331"/>
        <end position="350"/>
    </location>
</feature>
<evidence type="ECO:0000256" key="4">
    <source>
        <dbReference type="ARBA" id="ARBA00023136"/>
    </source>
</evidence>
<keyword evidence="4 5" id="KW-0472">Membrane</keyword>
<name>A1S063_THEPD</name>
<dbReference type="InterPro" id="IPR052902">
    <property type="entry name" value="ABC-2_transporter"/>
</dbReference>
<dbReference type="GO" id="GO:0016020">
    <property type="term" value="C:membrane"/>
    <property type="evidence" value="ECO:0007669"/>
    <property type="project" value="UniProtKB-SubCell"/>
</dbReference>